<gene>
    <name evidence="4" type="primary">arsC</name>
    <name evidence="4" type="ORF">FRY97_00150</name>
</gene>
<name>A0A5C6S6M3_9BACT</name>
<evidence type="ECO:0000256" key="3">
    <source>
        <dbReference type="PROSITE-ProRule" id="PRU01282"/>
    </source>
</evidence>
<dbReference type="Gene3D" id="3.40.30.10">
    <property type="entry name" value="Glutaredoxin"/>
    <property type="match status" value="1"/>
</dbReference>
<keyword evidence="2 4" id="KW-0560">Oxidoreductase</keyword>
<dbReference type="InterPro" id="IPR036249">
    <property type="entry name" value="Thioredoxin-like_sf"/>
</dbReference>
<proteinExistence type="inferred from homology"/>
<organism evidence="4 5">
    <name type="scientific">Phaeodactylibacter luteus</name>
    <dbReference type="NCBI Taxonomy" id="1564516"/>
    <lineage>
        <taxon>Bacteria</taxon>
        <taxon>Pseudomonadati</taxon>
        <taxon>Bacteroidota</taxon>
        <taxon>Saprospiria</taxon>
        <taxon>Saprospirales</taxon>
        <taxon>Haliscomenobacteraceae</taxon>
        <taxon>Phaeodactylibacter</taxon>
    </lineage>
</organism>
<dbReference type="GO" id="GO:0008794">
    <property type="term" value="F:arsenate reductase (glutaredoxin) activity"/>
    <property type="evidence" value="ECO:0007669"/>
    <property type="project" value="UniProtKB-EC"/>
</dbReference>
<dbReference type="PANTHER" id="PTHR30041:SF4">
    <property type="entry name" value="ARSENATE REDUCTASE"/>
    <property type="match status" value="1"/>
</dbReference>
<evidence type="ECO:0000313" key="4">
    <source>
        <dbReference type="EMBL" id="TXB70150.1"/>
    </source>
</evidence>
<evidence type="ECO:0000313" key="5">
    <source>
        <dbReference type="Proteomes" id="UP000321580"/>
    </source>
</evidence>
<protein>
    <submittedName>
        <fullName evidence="4">Arsenate reductase (Glutaredoxin)</fullName>
        <ecNumber evidence="4">1.20.4.1</ecNumber>
    </submittedName>
</protein>
<evidence type="ECO:0000256" key="2">
    <source>
        <dbReference type="ARBA" id="ARBA00023002"/>
    </source>
</evidence>
<reference evidence="4 5" key="1">
    <citation type="submission" date="2019-08" db="EMBL/GenBank/DDBJ databases">
        <title>Genome of Phaeodactylibacter luteus.</title>
        <authorList>
            <person name="Bowman J.P."/>
        </authorList>
    </citation>
    <scope>NUCLEOTIDE SEQUENCE [LARGE SCALE GENOMIC DNA]</scope>
    <source>
        <strain evidence="4 5">KCTC 42180</strain>
    </source>
</reference>
<dbReference type="OrthoDB" id="9808142at2"/>
<dbReference type="EMBL" id="VOOR01000001">
    <property type="protein sequence ID" value="TXB70150.1"/>
    <property type="molecule type" value="Genomic_DNA"/>
</dbReference>
<dbReference type="PANTHER" id="PTHR30041">
    <property type="entry name" value="ARSENATE REDUCTASE"/>
    <property type="match status" value="1"/>
</dbReference>
<dbReference type="NCBIfam" id="TIGR00014">
    <property type="entry name" value="arsC"/>
    <property type="match status" value="1"/>
</dbReference>
<comment type="similarity">
    <text evidence="1 3">Belongs to the ArsC family.</text>
</comment>
<evidence type="ECO:0000256" key="1">
    <source>
        <dbReference type="ARBA" id="ARBA00007198"/>
    </source>
</evidence>
<keyword evidence="5" id="KW-1185">Reference proteome</keyword>
<sequence length="112" mass="12808">MTIYHNPRCRKSRETLALIEAQGIEPEIVLYLKDQPDAAELKGLLKKLGMPASQLVRRTEAIYKERYKGKDLSEEEWVEAMVEHPKLIERPIVVAAGRAVLGRPPENVKELF</sequence>
<dbReference type="InterPro" id="IPR006660">
    <property type="entry name" value="Arsenate_reductase-like"/>
</dbReference>
<comment type="caution">
    <text evidence="4">The sequence shown here is derived from an EMBL/GenBank/DDBJ whole genome shotgun (WGS) entry which is preliminary data.</text>
</comment>
<accession>A0A5C6S6M3</accession>
<dbReference type="CDD" id="cd03034">
    <property type="entry name" value="ArsC_ArsC"/>
    <property type="match status" value="1"/>
</dbReference>
<dbReference type="Pfam" id="PF03960">
    <property type="entry name" value="ArsC"/>
    <property type="match status" value="1"/>
</dbReference>
<dbReference type="AlphaFoldDB" id="A0A5C6S6M3"/>
<dbReference type="Proteomes" id="UP000321580">
    <property type="component" value="Unassembled WGS sequence"/>
</dbReference>
<dbReference type="InterPro" id="IPR006659">
    <property type="entry name" value="Arsenate_reductase"/>
</dbReference>
<dbReference type="PROSITE" id="PS51353">
    <property type="entry name" value="ARSC"/>
    <property type="match status" value="1"/>
</dbReference>
<dbReference type="SUPFAM" id="SSF52833">
    <property type="entry name" value="Thioredoxin-like"/>
    <property type="match status" value="1"/>
</dbReference>
<dbReference type="EC" id="1.20.4.1" evidence="4"/>
<dbReference type="RefSeq" id="WP_147165377.1">
    <property type="nucleotide sequence ID" value="NZ_VOOR01000001.1"/>
</dbReference>